<keyword evidence="7" id="KW-0520">NAD</keyword>
<dbReference type="Gene3D" id="3.40.109.10">
    <property type="entry name" value="NADH Oxidase"/>
    <property type="match status" value="1"/>
</dbReference>
<comment type="caution">
    <text evidence="9">The sequence shown here is derived from an EMBL/GenBank/DDBJ whole genome shotgun (WGS) entry which is preliminary data.</text>
</comment>
<accession>A0A179CV87</accession>
<name>A0A179CV87_BIBTR</name>
<dbReference type="EMBL" id="JACI01000002">
    <property type="protein sequence ID" value="OAQ13809.1"/>
    <property type="molecule type" value="Genomic_DNA"/>
</dbReference>
<keyword evidence="5" id="KW-0521">NADP</keyword>
<reference evidence="9 10" key="1">
    <citation type="submission" date="2014-01" db="EMBL/GenBank/DDBJ databases">
        <authorList>
            <person name="Zuccon D."/>
        </authorList>
    </citation>
    <scope>NUCLEOTIDE SEQUENCE [LARGE SCALE GENOMIC DNA]</scope>
    <source>
        <strain evidence="9 10">Y31</strain>
    </source>
</reference>
<feature type="domain" description="Nitroreductase" evidence="8">
    <location>
        <begin position="15"/>
        <end position="198"/>
    </location>
</feature>
<organism evidence="9 10">
    <name type="scientific">Bibersteinia trehalosi Y31</name>
    <dbReference type="NCBI Taxonomy" id="1261658"/>
    <lineage>
        <taxon>Bacteria</taxon>
        <taxon>Pseudomonadati</taxon>
        <taxon>Pseudomonadota</taxon>
        <taxon>Gammaproteobacteria</taxon>
        <taxon>Pasteurellales</taxon>
        <taxon>Pasteurellaceae</taxon>
        <taxon>Bibersteinia</taxon>
    </lineage>
</organism>
<dbReference type="RefSeq" id="WP_064318425.1">
    <property type="nucleotide sequence ID" value="NZ_JACI01000002.1"/>
</dbReference>
<evidence type="ECO:0000259" key="8">
    <source>
        <dbReference type="Pfam" id="PF00881"/>
    </source>
</evidence>
<keyword evidence="4" id="KW-0288">FMN</keyword>
<evidence type="ECO:0000256" key="7">
    <source>
        <dbReference type="ARBA" id="ARBA00023027"/>
    </source>
</evidence>
<evidence type="ECO:0000313" key="10">
    <source>
        <dbReference type="Proteomes" id="UP000078358"/>
    </source>
</evidence>
<dbReference type="AlphaFoldDB" id="A0A179CV87"/>
<evidence type="ECO:0000256" key="3">
    <source>
        <dbReference type="ARBA" id="ARBA00022630"/>
    </source>
</evidence>
<keyword evidence="3" id="KW-0285">Flavoprotein</keyword>
<dbReference type="PANTHER" id="PTHR23026">
    <property type="entry name" value="NADPH NITROREDUCTASE"/>
    <property type="match status" value="1"/>
</dbReference>
<proteinExistence type="inferred from homology"/>
<evidence type="ECO:0000256" key="5">
    <source>
        <dbReference type="ARBA" id="ARBA00022857"/>
    </source>
</evidence>
<dbReference type="CDD" id="cd02149">
    <property type="entry name" value="NfsB-like"/>
    <property type="match status" value="1"/>
</dbReference>
<dbReference type="SUPFAM" id="SSF55469">
    <property type="entry name" value="FMN-dependent nitroreductase-like"/>
    <property type="match status" value="1"/>
</dbReference>
<dbReference type="GO" id="GO:0046857">
    <property type="term" value="F:oxidoreductase activity, acting on other nitrogenous compounds as donors, with NAD or NADP as acceptor"/>
    <property type="evidence" value="ECO:0007669"/>
    <property type="project" value="TreeGrafter"/>
</dbReference>
<sequence>MNFLNKEDVLNAFNYRASTRSYDGSKKIPAEDMHYILELGRLSPSSVGSEPWEFIVLQNPELRQAIKPYCWGIPTMETSSHIVVILAKKNARYDSEFLRESMLRRGVTEEQMPAVIEKYRNFQVNDSKVAENERTLFDWASKQTYIALGNMMTGAAMIGIDSCPIEGFDYDKVNQILSEAGLFDANEWGISVMCTFGYRDKEIRKKARKSFDDVVKFVE</sequence>
<dbReference type="GO" id="GO:0046256">
    <property type="term" value="P:2,4,6-trinitrotoluene catabolic process"/>
    <property type="evidence" value="ECO:0007669"/>
    <property type="project" value="TreeGrafter"/>
</dbReference>
<evidence type="ECO:0000256" key="2">
    <source>
        <dbReference type="ARBA" id="ARBA00007118"/>
    </source>
</evidence>
<dbReference type="Proteomes" id="UP000078358">
    <property type="component" value="Unassembled WGS sequence"/>
</dbReference>
<dbReference type="Pfam" id="PF00881">
    <property type="entry name" value="Nitroreductase"/>
    <property type="match status" value="1"/>
</dbReference>
<dbReference type="InterPro" id="IPR000415">
    <property type="entry name" value="Nitroreductase-like"/>
</dbReference>
<protein>
    <submittedName>
        <fullName evidence="9">NAD(P)H nitroreductase</fullName>
    </submittedName>
</protein>
<evidence type="ECO:0000256" key="4">
    <source>
        <dbReference type="ARBA" id="ARBA00022643"/>
    </source>
</evidence>
<dbReference type="InterPro" id="IPR050627">
    <property type="entry name" value="Nitroreductase/BluB"/>
</dbReference>
<evidence type="ECO:0000256" key="1">
    <source>
        <dbReference type="ARBA" id="ARBA00001917"/>
    </source>
</evidence>
<dbReference type="InterPro" id="IPR029479">
    <property type="entry name" value="Nitroreductase"/>
</dbReference>
<dbReference type="GO" id="GO:0005829">
    <property type="term" value="C:cytosol"/>
    <property type="evidence" value="ECO:0007669"/>
    <property type="project" value="TreeGrafter"/>
</dbReference>
<keyword evidence="6" id="KW-0560">Oxidoreductase</keyword>
<evidence type="ECO:0000313" key="9">
    <source>
        <dbReference type="EMBL" id="OAQ13809.1"/>
    </source>
</evidence>
<dbReference type="PATRIC" id="fig|1261658.3.peg.1016"/>
<gene>
    <name evidence="9" type="ORF">F480_05135</name>
</gene>
<evidence type="ECO:0000256" key="6">
    <source>
        <dbReference type="ARBA" id="ARBA00023002"/>
    </source>
</evidence>
<dbReference type="InterPro" id="IPR033878">
    <property type="entry name" value="NfsB-like"/>
</dbReference>
<comment type="cofactor">
    <cofactor evidence="1">
        <name>FMN</name>
        <dbReference type="ChEBI" id="CHEBI:58210"/>
    </cofactor>
</comment>
<dbReference type="PANTHER" id="PTHR23026:SF125">
    <property type="entry name" value="OXYGEN-INSENSITIVE NAD(P)H NITROREDUCTASE"/>
    <property type="match status" value="1"/>
</dbReference>
<comment type="similarity">
    <text evidence="2">Belongs to the nitroreductase family.</text>
</comment>